<keyword evidence="2" id="KW-1185">Reference proteome</keyword>
<gene>
    <name evidence="1" type="ORF">QRO08_20100</name>
</gene>
<dbReference type="EMBL" id="CP127363">
    <property type="protein sequence ID" value="WIY48100.1"/>
    <property type="molecule type" value="Genomic_DNA"/>
</dbReference>
<accession>A0ABY9AMF7</accession>
<reference evidence="1 2" key="1">
    <citation type="submission" date="2023-06" db="EMBL/GenBank/DDBJ databases">
        <authorList>
            <person name="Ham H."/>
            <person name="Park D.S."/>
        </authorList>
    </citation>
    <scope>NUCLEOTIDE SEQUENCE [LARGE SCALE GENOMIC DNA]</scope>
    <source>
        <strain evidence="1 2">KACC 17005</strain>
    </source>
</reference>
<evidence type="ECO:0000313" key="1">
    <source>
        <dbReference type="EMBL" id="WIY48100.1"/>
    </source>
</evidence>
<dbReference type="RefSeq" id="WP_041827238.1">
    <property type="nucleotide sequence ID" value="NZ_CP023687.1"/>
</dbReference>
<dbReference type="Proteomes" id="UP001242732">
    <property type="component" value="Chromosome"/>
</dbReference>
<name>A0ABY9AMF7_PARCI</name>
<protein>
    <submittedName>
        <fullName evidence="1">Uncharacterized protein</fullName>
    </submittedName>
</protein>
<proteinExistence type="predicted"/>
<sequence>MDRFSSTWFPALLPLQQRLAVPVPGASETVQAAGTTPDRCGAGRGFARRGGLLPLKRAY</sequence>
<organism evidence="1 2">
    <name type="scientific">Paracidovorax citrulli</name>
    <name type="common">Acidovorax citrulli</name>
    <dbReference type="NCBI Taxonomy" id="80869"/>
    <lineage>
        <taxon>Bacteria</taxon>
        <taxon>Pseudomonadati</taxon>
        <taxon>Pseudomonadota</taxon>
        <taxon>Betaproteobacteria</taxon>
        <taxon>Burkholderiales</taxon>
        <taxon>Comamonadaceae</taxon>
        <taxon>Paracidovorax</taxon>
    </lineage>
</organism>
<dbReference type="GeneID" id="79790615"/>
<evidence type="ECO:0000313" key="2">
    <source>
        <dbReference type="Proteomes" id="UP001242732"/>
    </source>
</evidence>